<sequence length="376" mass="42699">MFKRWSPPKDKDKCRELSISLPALKAFYFDACIKQYTREKVKYVHKSENLQIHEFHIEGKINIELTIPQRLIAKADKSGGSFMFTGSGLSIDQISTGKWMLGLDITSLRLDLINLNILAQTKAITSLNIPSLQRLHLRNFRPNRTAIAALAKFKTLQELAITYFSKPDPLTLALPDIPSLQYARLASSDHLGHTKNICLNLPTCLTSMIYLDLGPYSLVFNLPAPVAPNLRQLAVTSSFPQETLEFHFSFIRSLKLEILPQAHEFPNLSRFIHLTQLQIDFSSSHLTTFPPSPSVTQLTIQGLDCIDDHFWECISHFPSLYKLTISSFKAISTSINYTLPNLQFLITLPNLPPQFAREFKRMAPQAEIIHPDMPCY</sequence>
<accession>A0ACC2T526</accession>
<protein>
    <submittedName>
        <fullName evidence="1">Uncharacterized protein</fullName>
    </submittedName>
</protein>
<comment type="caution">
    <text evidence="1">The sequence shown here is derived from an EMBL/GenBank/DDBJ whole genome shotgun (WGS) entry which is preliminary data.</text>
</comment>
<keyword evidence="2" id="KW-1185">Reference proteome</keyword>
<name>A0ACC2T526_9FUNG</name>
<dbReference type="EMBL" id="QTSX02003632">
    <property type="protein sequence ID" value="KAJ9069422.1"/>
    <property type="molecule type" value="Genomic_DNA"/>
</dbReference>
<evidence type="ECO:0000313" key="1">
    <source>
        <dbReference type="EMBL" id="KAJ9069422.1"/>
    </source>
</evidence>
<gene>
    <name evidence="1" type="ORF">DSO57_1018650</name>
</gene>
<proteinExistence type="predicted"/>
<evidence type="ECO:0000313" key="2">
    <source>
        <dbReference type="Proteomes" id="UP001165960"/>
    </source>
</evidence>
<reference evidence="1" key="1">
    <citation type="submission" date="2022-04" db="EMBL/GenBank/DDBJ databases">
        <title>Genome of the entomopathogenic fungus Entomophthora muscae.</title>
        <authorList>
            <person name="Elya C."/>
            <person name="Lovett B.R."/>
            <person name="Lee E."/>
            <person name="Macias A.M."/>
            <person name="Hajek A.E."/>
            <person name="De Bivort B.L."/>
            <person name="Kasson M.T."/>
            <person name="De Fine Licht H.H."/>
            <person name="Stajich J.E."/>
        </authorList>
    </citation>
    <scope>NUCLEOTIDE SEQUENCE</scope>
    <source>
        <strain evidence="1">Berkeley</strain>
    </source>
</reference>
<dbReference type="Proteomes" id="UP001165960">
    <property type="component" value="Unassembled WGS sequence"/>
</dbReference>
<organism evidence="1 2">
    <name type="scientific">Entomophthora muscae</name>
    <dbReference type="NCBI Taxonomy" id="34485"/>
    <lineage>
        <taxon>Eukaryota</taxon>
        <taxon>Fungi</taxon>
        <taxon>Fungi incertae sedis</taxon>
        <taxon>Zoopagomycota</taxon>
        <taxon>Entomophthoromycotina</taxon>
        <taxon>Entomophthoromycetes</taxon>
        <taxon>Entomophthorales</taxon>
        <taxon>Entomophthoraceae</taxon>
        <taxon>Entomophthora</taxon>
    </lineage>
</organism>